<dbReference type="GO" id="GO:0016795">
    <property type="term" value="F:phosphoric triester hydrolase activity"/>
    <property type="evidence" value="ECO:0007669"/>
    <property type="project" value="InterPro"/>
</dbReference>
<dbReference type="Pfam" id="PF21216">
    <property type="entry name" value="PepQ_N"/>
    <property type="match status" value="1"/>
</dbReference>
<dbReference type="InterPro" id="IPR000994">
    <property type="entry name" value="Pept_M24"/>
</dbReference>
<protein>
    <recommendedName>
        <fullName evidence="7">Xaa-Pro dipeptidase</fullName>
        <shortName evidence="7">X-Pro dipeptidase</shortName>
        <ecNumber evidence="7">3.4.13.9</ecNumber>
    </recommendedName>
    <alternativeName>
        <fullName evidence="7">Imidodipeptidase</fullName>
    </alternativeName>
    <alternativeName>
        <fullName evidence="7">Proline dipeptidase</fullName>
        <shortName evidence="7">Prolidase</shortName>
    </alternativeName>
</protein>
<dbReference type="EMBL" id="SNZA01000004">
    <property type="protein sequence ID" value="TDR12454.1"/>
    <property type="molecule type" value="Genomic_DNA"/>
</dbReference>
<reference evidence="10 11" key="1">
    <citation type="submission" date="2019-03" db="EMBL/GenBank/DDBJ databases">
        <title>Genomic Encyclopedia of Type Strains, Phase IV (KMG-IV): sequencing the most valuable type-strain genomes for metagenomic binning, comparative biology and taxonomic classification.</title>
        <authorList>
            <person name="Goeker M."/>
        </authorList>
    </citation>
    <scope>NUCLEOTIDE SEQUENCE [LARGE SCALE GENOMIC DNA]</scope>
    <source>
        <strain evidence="10 11">DSM 5604</strain>
    </source>
</reference>
<organism evidence="10 11">
    <name type="scientific">Marinomonas communis</name>
    <dbReference type="NCBI Taxonomy" id="28254"/>
    <lineage>
        <taxon>Bacteria</taxon>
        <taxon>Pseudomonadati</taxon>
        <taxon>Pseudomonadota</taxon>
        <taxon>Gammaproteobacteria</taxon>
        <taxon>Oceanospirillales</taxon>
        <taxon>Oceanospirillaceae</taxon>
        <taxon>Marinomonas</taxon>
    </lineage>
</organism>
<dbReference type="PANTHER" id="PTHR43226:SF8">
    <property type="entry name" value="XAA-PRO DIPEPTIDASE"/>
    <property type="match status" value="1"/>
</dbReference>
<feature type="domain" description="Xaa-Pro dipeptidase N-terminal" evidence="9">
    <location>
        <begin position="5"/>
        <end position="125"/>
    </location>
</feature>
<dbReference type="HAMAP" id="MF_01279">
    <property type="entry name" value="X_Pro_dipeptid"/>
    <property type="match status" value="1"/>
</dbReference>
<dbReference type="GO" id="GO:0046872">
    <property type="term" value="F:metal ion binding"/>
    <property type="evidence" value="ECO:0007669"/>
    <property type="project" value="UniProtKB-KW"/>
</dbReference>
<dbReference type="EC" id="3.4.13.9" evidence="7"/>
<evidence type="ECO:0000313" key="10">
    <source>
        <dbReference type="EMBL" id="TDR12454.1"/>
    </source>
</evidence>
<dbReference type="PROSITE" id="PS00491">
    <property type="entry name" value="PROLINE_PEPTIDASE"/>
    <property type="match status" value="1"/>
</dbReference>
<dbReference type="InterPro" id="IPR001131">
    <property type="entry name" value="Peptidase_M24B_aminopep-P_CS"/>
</dbReference>
<dbReference type="Gene3D" id="3.90.230.10">
    <property type="entry name" value="Creatinase/methionine aminopeptidase superfamily"/>
    <property type="match status" value="1"/>
</dbReference>
<keyword evidence="5 7" id="KW-0482">Metalloprotease</keyword>
<dbReference type="NCBIfam" id="NF010133">
    <property type="entry name" value="PRK13607.1"/>
    <property type="match status" value="1"/>
</dbReference>
<dbReference type="InterPro" id="IPR036005">
    <property type="entry name" value="Creatinase/aminopeptidase-like"/>
</dbReference>
<dbReference type="GO" id="GO:0102009">
    <property type="term" value="F:proline dipeptidase activity"/>
    <property type="evidence" value="ECO:0007669"/>
    <property type="project" value="UniProtKB-EC"/>
</dbReference>
<evidence type="ECO:0000256" key="4">
    <source>
        <dbReference type="ARBA" id="ARBA00022997"/>
    </source>
</evidence>
<dbReference type="InterPro" id="IPR048819">
    <property type="entry name" value="PepQ_N"/>
</dbReference>
<comment type="similarity">
    <text evidence="7">Belongs to the peptidase M24B family. Bacterial-type prolidase subfamily.</text>
</comment>
<evidence type="ECO:0000256" key="1">
    <source>
        <dbReference type="ARBA" id="ARBA00022670"/>
    </source>
</evidence>
<dbReference type="Gene3D" id="3.40.350.10">
    <property type="entry name" value="Creatinase/prolidase N-terminal domain"/>
    <property type="match status" value="1"/>
</dbReference>
<keyword evidence="2 7" id="KW-0479">Metal-binding</keyword>
<evidence type="ECO:0000313" key="11">
    <source>
        <dbReference type="Proteomes" id="UP000295729"/>
    </source>
</evidence>
<dbReference type="Pfam" id="PF00557">
    <property type="entry name" value="Peptidase_M24"/>
    <property type="match status" value="1"/>
</dbReference>
<comment type="catalytic activity">
    <reaction evidence="7">
        <text>Xaa-L-Pro dipeptide + H2O = an L-alpha-amino acid + L-proline</text>
        <dbReference type="Rhea" id="RHEA:76407"/>
        <dbReference type="ChEBI" id="CHEBI:15377"/>
        <dbReference type="ChEBI" id="CHEBI:59869"/>
        <dbReference type="ChEBI" id="CHEBI:60039"/>
        <dbReference type="ChEBI" id="CHEBI:195196"/>
        <dbReference type="EC" id="3.4.13.9"/>
    </reaction>
</comment>
<feature type="binding site" evidence="7">
    <location>
        <position position="367"/>
    </location>
    <ligand>
        <name>Mn(2+)</name>
        <dbReference type="ChEBI" id="CHEBI:29035"/>
        <label>1</label>
    </ligand>
</feature>
<keyword evidence="11" id="KW-1185">Reference proteome</keyword>
<proteinExistence type="inferred from homology"/>
<dbReference type="GO" id="GO:0008235">
    <property type="term" value="F:metalloexopeptidase activity"/>
    <property type="evidence" value="ECO:0007669"/>
    <property type="project" value="UniProtKB-UniRule"/>
</dbReference>
<comment type="cofactor">
    <cofactor evidence="7">
        <name>Mn(2+)</name>
        <dbReference type="ChEBI" id="CHEBI:29035"/>
    </cofactor>
    <text evidence="7">Binds 2 manganese ions per subunit.</text>
</comment>
<evidence type="ECO:0000256" key="2">
    <source>
        <dbReference type="ARBA" id="ARBA00022723"/>
    </source>
</evidence>
<dbReference type="InterPro" id="IPR029149">
    <property type="entry name" value="Creatin/AminoP/Spt16_N"/>
</dbReference>
<feature type="binding site" evidence="7">
    <location>
        <position position="242"/>
    </location>
    <ligand>
        <name>Mn(2+)</name>
        <dbReference type="ChEBI" id="CHEBI:29035"/>
        <label>2</label>
    </ligand>
</feature>
<feature type="binding site" evidence="7">
    <location>
        <position position="322"/>
    </location>
    <ligand>
        <name>Mn(2+)</name>
        <dbReference type="ChEBI" id="CHEBI:29035"/>
        <label>1</label>
    </ligand>
</feature>
<keyword evidence="3 7" id="KW-0378">Hydrolase</keyword>
<dbReference type="OrthoDB" id="9806388at2"/>
<evidence type="ECO:0000259" key="8">
    <source>
        <dbReference type="Pfam" id="PF00557"/>
    </source>
</evidence>
<evidence type="ECO:0000256" key="5">
    <source>
        <dbReference type="ARBA" id="ARBA00023049"/>
    </source>
</evidence>
<dbReference type="RefSeq" id="WP_133563174.1">
    <property type="nucleotide sequence ID" value="NZ_SNZA01000004.1"/>
</dbReference>
<dbReference type="AlphaFoldDB" id="A0A4R6X5B5"/>
<feature type="binding site" evidence="7">
    <location>
        <position position="242"/>
    </location>
    <ligand>
        <name>Mn(2+)</name>
        <dbReference type="ChEBI" id="CHEBI:29035"/>
        <label>1</label>
    </ligand>
</feature>
<sequence>MENALYARHLETLLRRYRVALDEFKLDAIVIAAGTLSYYFKDDNSHPFKAFSFAQQWFPFDLPAGSYVVIKRDKPELIWPAKQDFWHMLNAIPEGEWQHHWLITPADSNAWTSSLPNKVAYLGPASLPEYTQHESLYTWLAFDRAIKTPYEIACLEEATRIATLGHHAAQQAFSQGASEFEVHLAYLAATQQDASETPYPNIVGINEHAAVLHYEQKSRQRPFRPLTLLVDAGASHHGYASDITRTTTLLNDDFAALVEGMDTLEQHIVSQAVTGTSFVELHYQTLAGVARLLNQHGICRLSVEEQLIKHIPQYFFPHGLGHLLGLQVHDVGGKQHSAKGDIVDSPKESPFLRLTRPLQENMVITIEPGLYFIPMLLDKMRAEQPQHGCDMEKIESLLPYGGIRIEDNIVIHTETPRNLTREAFSKLN</sequence>
<accession>A0A4R6X5B5</accession>
<dbReference type="GO" id="GO:0004177">
    <property type="term" value="F:aminopeptidase activity"/>
    <property type="evidence" value="ECO:0007669"/>
    <property type="project" value="TreeGrafter"/>
</dbReference>
<dbReference type="PANTHER" id="PTHR43226">
    <property type="entry name" value="XAA-PRO AMINOPEPTIDASE 3"/>
    <property type="match status" value="1"/>
</dbReference>
<dbReference type="GO" id="GO:0005829">
    <property type="term" value="C:cytosol"/>
    <property type="evidence" value="ECO:0007669"/>
    <property type="project" value="TreeGrafter"/>
</dbReference>
<evidence type="ECO:0000256" key="7">
    <source>
        <dbReference type="HAMAP-Rule" id="MF_01279"/>
    </source>
</evidence>
<keyword evidence="1 7" id="KW-0645">Protease</keyword>
<dbReference type="GO" id="GO:0006508">
    <property type="term" value="P:proteolysis"/>
    <property type="evidence" value="ECO:0007669"/>
    <property type="project" value="UniProtKB-KW"/>
</dbReference>
<feature type="domain" description="Peptidase M24" evidence="8">
    <location>
        <begin position="154"/>
        <end position="412"/>
    </location>
</feature>
<keyword evidence="4 7" id="KW-0224">Dipeptidase</keyword>
<feature type="binding site" evidence="7">
    <location>
        <position position="406"/>
    </location>
    <ligand>
        <name>Mn(2+)</name>
        <dbReference type="ChEBI" id="CHEBI:29035"/>
        <label>1</label>
    </ligand>
</feature>
<name>A0A4R6X5B5_9GAMM</name>
<gene>
    <name evidence="7" type="primary">pepQ</name>
    <name evidence="10" type="ORF">C8D85_2488</name>
</gene>
<evidence type="ECO:0000259" key="9">
    <source>
        <dbReference type="Pfam" id="PF21216"/>
    </source>
</evidence>
<dbReference type="SUPFAM" id="SSF55920">
    <property type="entry name" value="Creatinase/aminopeptidase"/>
    <property type="match status" value="1"/>
</dbReference>
<evidence type="ECO:0000256" key="3">
    <source>
        <dbReference type="ARBA" id="ARBA00022801"/>
    </source>
</evidence>
<keyword evidence="6 7" id="KW-0464">Manganese</keyword>
<dbReference type="InterPro" id="IPR022846">
    <property type="entry name" value="X_Pro_dipept"/>
</dbReference>
<feature type="binding site" evidence="7">
    <location>
        <position position="231"/>
    </location>
    <ligand>
        <name>Mn(2+)</name>
        <dbReference type="ChEBI" id="CHEBI:29035"/>
        <label>2</label>
    </ligand>
</feature>
<feature type="binding site" evidence="7">
    <location>
        <position position="406"/>
    </location>
    <ligand>
        <name>Mn(2+)</name>
        <dbReference type="ChEBI" id="CHEBI:29035"/>
        <label>2</label>
    </ligand>
</feature>
<comment type="caution">
    <text evidence="10">The sequence shown here is derived from an EMBL/GenBank/DDBJ whole genome shotgun (WGS) entry which is preliminary data.</text>
</comment>
<evidence type="ECO:0000256" key="6">
    <source>
        <dbReference type="ARBA" id="ARBA00023211"/>
    </source>
</evidence>
<dbReference type="InterPro" id="IPR052433">
    <property type="entry name" value="X-Pro_dipept-like"/>
</dbReference>
<comment type="function">
    <text evidence="7">Splits dipeptides with a prolyl residue in the C-terminal position.</text>
</comment>
<dbReference type="Proteomes" id="UP000295729">
    <property type="component" value="Unassembled WGS sequence"/>
</dbReference>